<reference evidence="2 3" key="1">
    <citation type="submission" date="2020-08" db="EMBL/GenBank/DDBJ databases">
        <title>Bridging the membrane lipid divide: bacteria of the FCB group superphylum have the potential to synthesize archaeal ether lipids.</title>
        <authorList>
            <person name="Villanueva L."/>
            <person name="Von Meijenfeldt F.A.B."/>
            <person name="Westbye A.B."/>
            <person name="Yadav S."/>
            <person name="Hopmans E.C."/>
            <person name="Dutilh B.E."/>
            <person name="Sinninghe Damste J.S."/>
        </authorList>
    </citation>
    <scope>NUCLEOTIDE SEQUENCE [LARGE SCALE GENOMIC DNA]</scope>
    <source>
        <strain evidence="2">NIOZ-UU47</strain>
    </source>
</reference>
<dbReference type="Proteomes" id="UP000614424">
    <property type="component" value="Unassembled WGS sequence"/>
</dbReference>
<protein>
    <recommendedName>
        <fullName evidence="4">Porin</fullName>
    </recommendedName>
</protein>
<feature type="signal peptide" evidence="1">
    <location>
        <begin position="1"/>
        <end position="26"/>
    </location>
</feature>
<evidence type="ECO:0000256" key="1">
    <source>
        <dbReference type="SAM" id="SignalP"/>
    </source>
</evidence>
<accession>A0A8J6TFQ5</accession>
<organism evidence="2 3">
    <name type="scientific">Candidatus Desulfobia pelagia</name>
    <dbReference type="NCBI Taxonomy" id="2841692"/>
    <lineage>
        <taxon>Bacteria</taxon>
        <taxon>Pseudomonadati</taxon>
        <taxon>Thermodesulfobacteriota</taxon>
        <taxon>Desulfobulbia</taxon>
        <taxon>Desulfobulbales</taxon>
        <taxon>Desulfobulbaceae</taxon>
        <taxon>Candidatus Desulfobia</taxon>
    </lineage>
</organism>
<feature type="chain" id="PRO_5035279135" description="Porin" evidence="1">
    <location>
        <begin position="27"/>
        <end position="436"/>
    </location>
</feature>
<gene>
    <name evidence="2" type="ORF">H8E41_07805</name>
</gene>
<comment type="caution">
    <text evidence="2">The sequence shown here is derived from an EMBL/GenBank/DDBJ whole genome shotgun (WGS) entry which is preliminary data.</text>
</comment>
<dbReference type="AlphaFoldDB" id="A0A8J6TFQ5"/>
<evidence type="ECO:0000313" key="3">
    <source>
        <dbReference type="Proteomes" id="UP000614424"/>
    </source>
</evidence>
<keyword evidence="1" id="KW-0732">Signal</keyword>
<dbReference type="EMBL" id="JACNJZ010000107">
    <property type="protein sequence ID" value="MBC8317797.1"/>
    <property type="molecule type" value="Genomic_DNA"/>
</dbReference>
<proteinExistence type="predicted"/>
<evidence type="ECO:0008006" key="4">
    <source>
        <dbReference type="Google" id="ProtNLM"/>
    </source>
</evidence>
<sequence length="436" mass="49564">MSRTFFKTYLLSFSAGLVLFSSPCFAQDEFSFDMSEFEKKNLEWGGYAELKWEHMDINQGSAFSILNLIGEPRSMLDRFTGTLQIDGSYSYGKTTLNWILQAAGQQDNLGWYDNADVFEAYASLKPTPLVTASIGKKSYKWGKGYAWNPVGFLNRPKDPNNPEEALEGYISGELDLIKSFDGSLQTIALTAVALPVWEDVNEDFGEVNNVNLAAKLYFLYRDTDIDLVMYTGNSRSRRYGIDFSKNLAPNFEIHGELAYAPNQKSLVLESDGSVGLAEKSATSALIGIRYLSENDITSIVEYYHNDAGYTETEMDRFYQLIDDGEIQFLTSGLDTLLDKAREINLKGYGKPQPGRNYLYGKFTQKEPFEILYLTPGITTIFNLDDESYSLSPELAYTGFTNWELRTRFTYLQGPSNTEYEEKMNSNKLEVRVRYFF</sequence>
<evidence type="ECO:0000313" key="2">
    <source>
        <dbReference type="EMBL" id="MBC8317797.1"/>
    </source>
</evidence>
<name>A0A8J6TFQ5_9BACT</name>